<name>A0A7J9UTT5_9MICO</name>
<reference evidence="2 3" key="1">
    <citation type="submission" date="2019-10" db="EMBL/GenBank/DDBJ databases">
        <title>Georgenia wutianyii sp. nov. and Georgenia yuyongxinii sp. nov. isolated from plateau pika (Ochotona curzoniae) in the Qinghai-Tibet plateau of China.</title>
        <authorList>
            <person name="Tian Z."/>
        </authorList>
    </citation>
    <scope>NUCLEOTIDE SEQUENCE [LARGE SCALE GENOMIC DNA]</scope>
    <source>
        <strain evidence="2 3">JCM 15130</strain>
    </source>
</reference>
<feature type="compositionally biased region" description="Basic and acidic residues" evidence="1">
    <location>
        <begin position="204"/>
        <end position="238"/>
    </location>
</feature>
<sequence length="250" mass="27045">MPDHLRRRRRLLAWSAPVVALALLAGGVLLGIALGSWNARTAYEARAYDDAATGFAHQKPSTVLVEPWKAWFNTGTALVRAGDHTGAVEELRGAHRLVPKGTTDADGRPDPSTPECRVRINLSLALESLGDDARGAGDAGAAVTYYRDAMDAIGPCTSDGRSAADQPPQHSDARSQPDETEQRQKAKASRAERSRQAPGQPGQGDEKQSLKRAPVDPRQEQLEQRNQDAERDRQRQEQQRGGGTGSGQAW</sequence>
<dbReference type="Proteomes" id="UP000429644">
    <property type="component" value="Unassembled WGS sequence"/>
</dbReference>
<evidence type="ECO:0008006" key="4">
    <source>
        <dbReference type="Google" id="ProtNLM"/>
    </source>
</evidence>
<feature type="compositionally biased region" description="Gly residues" evidence="1">
    <location>
        <begin position="240"/>
        <end position="250"/>
    </location>
</feature>
<dbReference type="AlphaFoldDB" id="A0A7J9UTT5"/>
<protein>
    <recommendedName>
        <fullName evidence="4">Tetratricopeptide repeat protein</fullName>
    </recommendedName>
</protein>
<dbReference type="SUPFAM" id="SSF48452">
    <property type="entry name" value="TPR-like"/>
    <property type="match status" value="1"/>
</dbReference>
<feature type="compositionally biased region" description="Basic and acidic residues" evidence="1">
    <location>
        <begin position="171"/>
        <end position="195"/>
    </location>
</feature>
<dbReference type="InterPro" id="IPR011990">
    <property type="entry name" value="TPR-like_helical_dom_sf"/>
</dbReference>
<evidence type="ECO:0000313" key="2">
    <source>
        <dbReference type="EMBL" id="MPV88018.1"/>
    </source>
</evidence>
<accession>A0A7J9UTT5</accession>
<organism evidence="2 3">
    <name type="scientific">Georgenia ruanii</name>
    <dbReference type="NCBI Taxonomy" id="348442"/>
    <lineage>
        <taxon>Bacteria</taxon>
        <taxon>Bacillati</taxon>
        <taxon>Actinomycetota</taxon>
        <taxon>Actinomycetes</taxon>
        <taxon>Micrococcales</taxon>
        <taxon>Bogoriellaceae</taxon>
        <taxon>Georgenia</taxon>
    </lineage>
</organism>
<evidence type="ECO:0000256" key="1">
    <source>
        <dbReference type="SAM" id="MobiDB-lite"/>
    </source>
</evidence>
<gene>
    <name evidence="2" type="ORF">GB882_05010</name>
</gene>
<dbReference type="EMBL" id="WHPD01001099">
    <property type="protein sequence ID" value="MPV88018.1"/>
    <property type="molecule type" value="Genomic_DNA"/>
</dbReference>
<proteinExistence type="predicted"/>
<evidence type="ECO:0000313" key="3">
    <source>
        <dbReference type="Proteomes" id="UP000429644"/>
    </source>
</evidence>
<keyword evidence="3" id="KW-1185">Reference proteome</keyword>
<comment type="caution">
    <text evidence="2">The sequence shown here is derived from an EMBL/GenBank/DDBJ whole genome shotgun (WGS) entry which is preliminary data.</text>
</comment>
<feature type="region of interest" description="Disordered" evidence="1">
    <location>
        <begin position="156"/>
        <end position="250"/>
    </location>
</feature>